<dbReference type="EnsemblMetazoa" id="XM_011667930">
    <property type="protein sequence ID" value="XP_011666232"/>
    <property type="gene ID" value="LOC575413"/>
</dbReference>
<feature type="compositionally biased region" description="Pro residues" evidence="2">
    <location>
        <begin position="187"/>
        <end position="201"/>
    </location>
</feature>
<keyword evidence="1" id="KW-0175">Coiled coil</keyword>
<dbReference type="Pfam" id="PF10146">
    <property type="entry name" value="zf-C4H2"/>
    <property type="match status" value="1"/>
</dbReference>
<dbReference type="PANTHER" id="PTHR31058">
    <property type="entry name" value="ZINC FINGER C4H2 DOMAIN-CONTAINING PROTEIN"/>
    <property type="match status" value="1"/>
</dbReference>
<dbReference type="GO" id="GO:0045666">
    <property type="term" value="P:positive regulation of neuron differentiation"/>
    <property type="evidence" value="ECO:0000318"/>
    <property type="project" value="GO_Central"/>
</dbReference>
<reference evidence="5" key="1">
    <citation type="submission" date="2015-02" db="EMBL/GenBank/DDBJ databases">
        <title>Genome sequencing for Strongylocentrotus purpuratus.</title>
        <authorList>
            <person name="Murali S."/>
            <person name="Liu Y."/>
            <person name="Vee V."/>
            <person name="English A."/>
            <person name="Wang M."/>
            <person name="Skinner E."/>
            <person name="Han Y."/>
            <person name="Muzny D.M."/>
            <person name="Worley K.C."/>
            <person name="Gibbs R.A."/>
        </authorList>
    </citation>
    <scope>NUCLEOTIDE SEQUENCE</scope>
</reference>
<dbReference type="PANTHER" id="PTHR31058:SF2">
    <property type="entry name" value="ZINC FINGER C4H2 DOMAIN-CONTAINING PROTEIN"/>
    <property type="match status" value="1"/>
</dbReference>
<dbReference type="InterPro" id="IPR044069">
    <property type="entry name" value="ZF_C4H2"/>
</dbReference>
<feature type="compositionally biased region" description="Basic residues" evidence="2">
    <location>
        <begin position="223"/>
        <end position="239"/>
    </location>
</feature>
<evidence type="ECO:0000313" key="5">
    <source>
        <dbReference type="Proteomes" id="UP000007110"/>
    </source>
</evidence>
<dbReference type="CTD" id="55906"/>
<feature type="domain" description="C4H2-type" evidence="3">
    <location>
        <begin position="196"/>
        <end position="238"/>
    </location>
</feature>
<dbReference type="RefSeq" id="XP_011666232.2">
    <property type="nucleotide sequence ID" value="XM_011667930.2"/>
</dbReference>
<organism evidence="4 5">
    <name type="scientific">Strongylocentrotus purpuratus</name>
    <name type="common">Purple sea urchin</name>
    <dbReference type="NCBI Taxonomy" id="7668"/>
    <lineage>
        <taxon>Eukaryota</taxon>
        <taxon>Metazoa</taxon>
        <taxon>Echinodermata</taxon>
        <taxon>Eleutherozoa</taxon>
        <taxon>Echinozoa</taxon>
        <taxon>Echinoidea</taxon>
        <taxon>Euechinoidea</taxon>
        <taxon>Echinacea</taxon>
        <taxon>Camarodonta</taxon>
        <taxon>Echinidea</taxon>
        <taxon>Strongylocentrotidae</taxon>
        <taxon>Strongylocentrotus</taxon>
    </lineage>
</organism>
<evidence type="ECO:0000313" key="4">
    <source>
        <dbReference type="EnsemblMetazoa" id="XP_011666232"/>
    </source>
</evidence>
<feature type="coiled-coil region" evidence="1">
    <location>
        <begin position="39"/>
        <end position="69"/>
    </location>
</feature>
<evidence type="ECO:0000259" key="3">
    <source>
        <dbReference type="PROSITE" id="PS51896"/>
    </source>
</evidence>
<evidence type="ECO:0000256" key="1">
    <source>
        <dbReference type="SAM" id="Coils"/>
    </source>
</evidence>
<feature type="region of interest" description="Disordered" evidence="2">
    <location>
        <begin position="218"/>
        <end position="239"/>
    </location>
</feature>
<accession>A0A7M7HK52</accession>
<dbReference type="OrthoDB" id="20865at2759"/>
<protein>
    <recommendedName>
        <fullName evidence="3">C4H2-type domain-containing protein</fullName>
    </recommendedName>
</protein>
<feature type="region of interest" description="Disordered" evidence="2">
    <location>
        <begin position="168"/>
        <end position="204"/>
    </location>
</feature>
<dbReference type="GeneID" id="575413"/>
<dbReference type="Proteomes" id="UP000007110">
    <property type="component" value="Unassembled WGS sequence"/>
</dbReference>
<sequence length="239" mass="27888">MGSDVNSSEVLLGKMTYLKDIRSQTVHLEKMKGRLLVDMQEAEKEEDRLKEYRHEMELLNQERLAHVEELRQIHSDINTIESVIKNTEGDRNKAFEAAWKMYQEYVCLKEQINAQRMSIGLDRIPELTEEDRRLDPDLLRKRRAEWHDIEKRDPPSPLIPTCTLPLPLEPPPPFQMPGTSHSKEMNGPPPPPPFKQQPPPMKNCLSCHQQIHRNAPICPLCKAKSRSRNPKKTKRKHEQ</sequence>
<dbReference type="AlphaFoldDB" id="A0A7M7HK52"/>
<dbReference type="OMA" id="INMANRI"/>
<dbReference type="KEGG" id="spu:575413"/>
<keyword evidence="5" id="KW-1185">Reference proteome</keyword>
<reference evidence="4" key="2">
    <citation type="submission" date="2021-01" db="UniProtKB">
        <authorList>
            <consortium name="EnsemblMetazoa"/>
        </authorList>
    </citation>
    <scope>IDENTIFICATION</scope>
</reference>
<dbReference type="GO" id="GO:0005634">
    <property type="term" value="C:nucleus"/>
    <property type="evidence" value="ECO:0000318"/>
    <property type="project" value="GO_Central"/>
</dbReference>
<evidence type="ECO:0000256" key="2">
    <source>
        <dbReference type="SAM" id="MobiDB-lite"/>
    </source>
</evidence>
<dbReference type="PROSITE" id="PS51896">
    <property type="entry name" value="ZF_C4H2"/>
    <property type="match status" value="1"/>
</dbReference>
<dbReference type="FunCoup" id="A0A7M7HK52">
    <property type="interactions" value="676"/>
</dbReference>
<dbReference type="InterPro" id="IPR018482">
    <property type="entry name" value="Znf-C4H2"/>
</dbReference>
<dbReference type="InParanoid" id="A0A7M7HK52"/>
<proteinExistence type="predicted"/>
<name>A0A7M7HK52_STRPU</name>